<feature type="domain" description="ABC transporter" evidence="11">
    <location>
        <begin position="861"/>
        <end position="1114"/>
    </location>
</feature>
<dbReference type="GO" id="GO:0005524">
    <property type="term" value="F:ATP binding"/>
    <property type="evidence" value="ECO:0007669"/>
    <property type="project" value="UniProtKB-KW"/>
</dbReference>
<dbReference type="InterPro" id="IPR043926">
    <property type="entry name" value="ABCG_dom"/>
</dbReference>
<dbReference type="FunFam" id="3.40.50.300:FF:000179">
    <property type="entry name" value="ABC transporter G family member 34"/>
    <property type="match status" value="1"/>
</dbReference>
<organism evidence="12 13">
    <name type="scientific">Crotalaria pallida</name>
    <name type="common">Smooth rattlebox</name>
    <name type="synonym">Crotalaria striata</name>
    <dbReference type="NCBI Taxonomy" id="3830"/>
    <lineage>
        <taxon>Eukaryota</taxon>
        <taxon>Viridiplantae</taxon>
        <taxon>Streptophyta</taxon>
        <taxon>Embryophyta</taxon>
        <taxon>Tracheophyta</taxon>
        <taxon>Spermatophyta</taxon>
        <taxon>Magnoliopsida</taxon>
        <taxon>eudicotyledons</taxon>
        <taxon>Gunneridae</taxon>
        <taxon>Pentapetalae</taxon>
        <taxon>rosids</taxon>
        <taxon>fabids</taxon>
        <taxon>Fabales</taxon>
        <taxon>Fabaceae</taxon>
        <taxon>Papilionoideae</taxon>
        <taxon>50 kb inversion clade</taxon>
        <taxon>genistoids sensu lato</taxon>
        <taxon>core genistoids</taxon>
        <taxon>Crotalarieae</taxon>
        <taxon>Crotalaria</taxon>
    </lineage>
</organism>
<feature type="transmembrane region" description="Helical" evidence="10">
    <location>
        <begin position="554"/>
        <end position="574"/>
    </location>
</feature>
<dbReference type="InterPro" id="IPR027417">
    <property type="entry name" value="P-loop_NTPase"/>
</dbReference>
<dbReference type="SUPFAM" id="SSF52540">
    <property type="entry name" value="P-loop containing nucleoside triphosphate hydrolases"/>
    <property type="match status" value="2"/>
</dbReference>
<feature type="transmembrane region" description="Helical" evidence="10">
    <location>
        <begin position="594"/>
        <end position="627"/>
    </location>
</feature>
<keyword evidence="7" id="KW-0067">ATP-binding</keyword>
<keyword evidence="4 10" id="KW-0812">Transmembrane</keyword>
<evidence type="ECO:0000256" key="10">
    <source>
        <dbReference type="SAM" id="Phobius"/>
    </source>
</evidence>
<evidence type="ECO:0000256" key="8">
    <source>
        <dbReference type="ARBA" id="ARBA00022989"/>
    </source>
</evidence>
<dbReference type="GO" id="GO:0016020">
    <property type="term" value="C:membrane"/>
    <property type="evidence" value="ECO:0007669"/>
    <property type="project" value="UniProtKB-SubCell"/>
</dbReference>
<feature type="transmembrane region" description="Helical" evidence="10">
    <location>
        <begin position="664"/>
        <end position="686"/>
    </location>
</feature>
<evidence type="ECO:0000256" key="1">
    <source>
        <dbReference type="ARBA" id="ARBA00004141"/>
    </source>
</evidence>
<feature type="transmembrane region" description="Helical" evidence="10">
    <location>
        <begin position="1350"/>
        <end position="1369"/>
    </location>
</feature>
<evidence type="ECO:0000256" key="6">
    <source>
        <dbReference type="ARBA" id="ARBA00022741"/>
    </source>
</evidence>
<dbReference type="InterPro" id="IPR003593">
    <property type="entry name" value="AAA+_ATPase"/>
</dbReference>
<proteinExistence type="inferred from homology"/>
<comment type="similarity">
    <text evidence="2">Belongs to the ABC transporter superfamily. ABCG family. PDR (TC 3.A.1.205) subfamily.</text>
</comment>
<keyword evidence="6" id="KW-0547">Nucleotide-binding</keyword>
<dbReference type="CDD" id="cd03233">
    <property type="entry name" value="ABCG_PDR_domain1"/>
    <property type="match status" value="1"/>
</dbReference>
<dbReference type="PROSITE" id="PS50893">
    <property type="entry name" value="ABC_TRANSPORTER_2"/>
    <property type="match status" value="2"/>
</dbReference>
<comment type="caution">
    <text evidence="12">The sequence shown here is derived from an EMBL/GenBank/DDBJ whole genome shotgun (WGS) entry which is preliminary data.</text>
</comment>
<accession>A0AAN9HU17</accession>
<dbReference type="Proteomes" id="UP001372338">
    <property type="component" value="Unassembled WGS sequence"/>
</dbReference>
<dbReference type="InterPro" id="IPR003439">
    <property type="entry name" value="ABC_transporter-like_ATP-bd"/>
</dbReference>
<feature type="transmembrane region" description="Helical" evidence="10">
    <location>
        <begin position="1204"/>
        <end position="1225"/>
    </location>
</feature>
<dbReference type="PANTHER" id="PTHR48040">
    <property type="entry name" value="PLEIOTROPIC DRUG RESISTANCE PROTEIN 1-LIKE ISOFORM X1"/>
    <property type="match status" value="1"/>
</dbReference>
<gene>
    <name evidence="12" type="ORF">RIF29_40137</name>
</gene>
<evidence type="ECO:0000256" key="7">
    <source>
        <dbReference type="ARBA" id="ARBA00022840"/>
    </source>
</evidence>
<keyword evidence="13" id="KW-1185">Reference proteome</keyword>
<feature type="transmembrane region" description="Helical" evidence="10">
    <location>
        <begin position="1285"/>
        <end position="1308"/>
    </location>
</feature>
<dbReference type="InterPro" id="IPR034001">
    <property type="entry name" value="ABCG_PDR_1"/>
</dbReference>
<comment type="subcellular location">
    <subcellularLocation>
        <location evidence="1">Membrane</location>
        <topology evidence="1">Multi-pass membrane protein</topology>
    </subcellularLocation>
</comment>
<feature type="transmembrane region" description="Helical" evidence="10">
    <location>
        <begin position="1237"/>
        <end position="1253"/>
    </location>
</feature>
<evidence type="ECO:0000313" key="12">
    <source>
        <dbReference type="EMBL" id="KAK7245298.1"/>
    </source>
</evidence>
<evidence type="ECO:0000259" key="11">
    <source>
        <dbReference type="PROSITE" id="PS50893"/>
    </source>
</evidence>
<evidence type="ECO:0000256" key="5">
    <source>
        <dbReference type="ARBA" id="ARBA00022737"/>
    </source>
</evidence>
<feature type="domain" description="ABC transporter" evidence="11">
    <location>
        <begin position="152"/>
        <end position="425"/>
    </location>
</feature>
<dbReference type="Pfam" id="PF00005">
    <property type="entry name" value="ABC_tran"/>
    <property type="match status" value="2"/>
</dbReference>
<keyword evidence="3" id="KW-0813">Transport</keyword>
<evidence type="ECO:0000256" key="4">
    <source>
        <dbReference type="ARBA" id="ARBA00022692"/>
    </source>
</evidence>
<keyword evidence="5" id="KW-0677">Repeat</keyword>
<reference evidence="12 13" key="1">
    <citation type="submission" date="2024-01" db="EMBL/GenBank/DDBJ databases">
        <title>The genomes of 5 underutilized Papilionoideae crops provide insights into root nodulation and disease resistanc.</title>
        <authorList>
            <person name="Yuan L."/>
        </authorList>
    </citation>
    <scope>NUCLEOTIDE SEQUENCE [LARGE SCALE GENOMIC DNA]</scope>
    <source>
        <strain evidence="12">ZHUSHIDOU_FW_LH</strain>
        <tissue evidence="12">Leaf</tissue>
    </source>
</reference>
<protein>
    <recommendedName>
        <fullName evidence="11">ABC transporter domain-containing protein</fullName>
    </recommendedName>
</protein>
<feature type="transmembrane region" description="Helical" evidence="10">
    <location>
        <begin position="639"/>
        <end position="658"/>
    </location>
</feature>
<feature type="transmembrane region" description="Helical" evidence="10">
    <location>
        <begin position="1381"/>
        <end position="1401"/>
    </location>
</feature>
<dbReference type="Pfam" id="PF01061">
    <property type="entry name" value="ABC2_membrane"/>
    <property type="match status" value="2"/>
</dbReference>
<evidence type="ECO:0000313" key="13">
    <source>
        <dbReference type="Proteomes" id="UP001372338"/>
    </source>
</evidence>
<dbReference type="FunFam" id="3.40.50.300:FF:000059">
    <property type="entry name" value="ABC transporter G family member 40"/>
    <property type="match status" value="1"/>
</dbReference>
<feature type="transmembrane region" description="Helical" evidence="10">
    <location>
        <begin position="1320"/>
        <end position="1344"/>
    </location>
</feature>
<dbReference type="Pfam" id="PF08370">
    <property type="entry name" value="PDR_assoc"/>
    <property type="match status" value="1"/>
</dbReference>
<keyword evidence="8 10" id="KW-1133">Transmembrane helix</keyword>
<dbReference type="InterPro" id="IPR034003">
    <property type="entry name" value="ABCG_PDR_2"/>
</dbReference>
<dbReference type="Gene3D" id="3.40.50.300">
    <property type="entry name" value="P-loop containing nucleotide triphosphate hydrolases"/>
    <property type="match status" value="2"/>
</dbReference>
<dbReference type="CDD" id="cd03232">
    <property type="entry name" value="ABCG_PDR_domain2"/>
    <property type="match status" value="1"/>
</dbReference>
<dbReference type="Pfam" id="PF14510">
    <property type="entry name" value="ABC_trans_N"/>
    <property type="match status" value="1"/>
</dbReference>
<dbReference type="SMART" id="SM00382">
    <property type="entry name" value="AAA"/>
    <property type="match status" value="2"/>
</dbReference>
<dbReference type="Pfam" id="PF19055">
    <property type="entry name" value="ABC2_membrane_7"/>
    <property type="match status" value="1"/>
</dbReference>
<sequence>MELGGGVGGSFRIGSSSIWRNSDAEIFSSSFHQDQEDDEEALKWAAIQKLPTFARLRKGLLATPDGKANEIDIHKLGIQEKKILLERLVRIAEEDNEKFLLKLRERIDRVGIDLPTIEVRFEHLNIEAEAHVGSRALPTFTNFMANIVEGLLNSLHVLPSRRQHINILQDVSGILKPARMTLLLGPPSSGKTTLLLALAGKLDPKLKVTGKVTYNGHGMNEFVPQRTAAYVSQNDLHIGELTVRETLAFSARCQGVGSRYDMLAELSRREKELNIKPDPDIDVYMKAVATEGQKANLITDYVLRILGLEICADTFVGNAMLRGISGGQRKRVTTGEMIVGPAKVLFMDEISTGLDSSTTFQIVNSLKQCVHILKGTGIISLLQPAPETYDLFDDIILLSDSHIVYQGPRENVLEFFESMGFKCPERKGVADFLQEVTSKKDQEQYWAQRDQPYRYITSEEFSEAFKSFHVGRSIGDELSTEFDKSKSHPAALTTKMYGVGNLELLKACLSREYLLIKRNSFVYIFKLCQLAVLAMISMTIFLRTEMHRDSVSNGGIYSGALFFGVVVIMFNGLAELSMVVSRLPVFYKQREYLFFPSWVFALPAWILKIPMTIVEVGVWVVLTYYVIGFDPEVGRFFRQYLLLVVVNQMASALFRFVAAIGREITVALTLGSFTLAILFVMSGFVLSKDNIKKWWLWGFWISPMMYGQNAMVNNEFLGKKWRHVLPNSTEPLGIEVLKSRGFFTQSYWYWIGVGAMVGYTLLFNFSYILALTYLNPLGKHQTVKSEQTEANDQNGGSKRRINALKHLKKSLSHHSRRVGDGESISGSISLNSLSTREEAAAVETNPNRKRGMVLPFEPHSITFDEVTYAVDMPQEMRNRGAVEDKLVLLKGVSGAFRPGVLTALMGVTGAGKTTLMDVLAGRKTGGYIGGNITISGYPKKQETFARISGYCEQNDIHSPHVTVYESLLYSAWLRLSSDINDETRKMFIEEVMELVELKPLRNAIVGLPGVSGLSTEQRKRLTIAVELVANPSIIFMDEPTSGLDARAAAIVMRTVRNTVDTGRTVVCTIHQPSIDIFESFDELLLMKQGGQEIYVGPLGHHSSNLISYFEGIQGVNKIKDGYNPATWMLEVTTSAKEMEMGIDFAQVYKNSELYRRNKELIKELSSPAPGSKDLYFPSQYSRSFFTQCMACLWKQHWSYWRNPLYTAIRFLYSTAVAVVLGSMFWNLGSKIDKQQDLFNAMGSMYAAVLLIGIKNSTSVQPVVATERTVFYREKAAGMYSALPYAFAQVLIEIPYVLIQAIVYGLVVYSMIGFEWTATKVFWYMFIMYFTFLYFTYYGMMAVALTPNQHISTIVSSAFYTVWNLFSGFIVPRPRIPVWWRWYSWGNPVAWSLYGLVVSQYGDITKSMESNDGSKPSVEEFLRDYFGFKHDFLGVVAAVLVAFPLAFAFIFAISVKMFNFQRR</sequence>
<dbReference type="InterPro" id="IPR029481">
    <property type="entry name" value="ABC_trans_N"/>
</dbReference>
<dbReference type="GO" id="GO:0140359">
    <property type="term" value="F:ABC-type transporter activity"/>
    <property type="evidence" value="ECO:0007669"/>
    <property type="project" value="InterPro"/>
</dbReference>
<dbReference type="PANTHER" id="PTHR48040:SF20">
    <property type="entry name" value="PLEIOTROPIC DRUG RESISTANCE PROTEIN 1"/>
    <property type="match status" value="1"/>
</dbReference>
<dbReference type="InterPro" id="IPR013581">
    <property type="entry name" value="PDR_assoc"/>
</dbReference>
<evidence type="ECO:0000256" key="2">
    <source>
        <dbReference type="ARBA" id="ARBA00006012"/>
    </source>
</evidence>
<feature type="transmembrane region" description="Helical" evidence="10">
    <location>
        <begin position="521"/>
        <end position="542"/>
    </location>
</feature>
<evidence type="ECO:0000256" key="9">
    <source>
        <dbReference type="ARBA" id="ARBA00023136"/>
    </source>
</evidence>
<evidence type="ECO:0000256" key="3">
    <source>
        <dbReference type="ARBA" id="ARBA00022448"/>
    </source>
</evidence>
<dbReference type="InterPro" id="IPR013525">
    <property type="entry name" value="ABC2_TM"/>
</dbReference>
<feature type="transmembrane region" description="Helical" evidence="10">
    <location>
        <begin position="1431"/>
        <end position="1454"/>
    </location>
</feature>
<keyword evidence="9 10" id="KW-0472">Membrane</keyword>
<dbReference type="GO" id="GO:0016887">
    <property type="term" value="F:ATP hydrolysis activity"/>
    <property type="evidence" value="ECO:0007669"/>
    <property type="project" value="InterPro"/>
</dbReference>
<feature type="transmembrane region" description="Helical" evidence="10">
    <location>
        <begin position="747"/>
        <end position="774"/>
    </location>
</feature>
<name>A0AAN9HU17_CROPI</name>
<dbReference type="EMBL" id="JAYWIO010000008">
    <property type="protein sequence ID" value="KAK7245298.1"/>
    <property type="molecule type" value="Genomic_DNA"/>
</dbReference>